<keyword evidence="11 15" id="KW-1133">Transmembrane helix</keyword>
<keyword evidence="6 14" id="KW-0808">Transferase</keyword>
<keyword evidence="5" id="KW-0597">Phosphoprotein</keyword>
<dbReference type="InterPro" id="IPR036890">
    <property type="entry name" value="HATPase_C_sf"/>
</dbReference>
<evidence type="ECO:0000256" key="4">
    <source>
        <dbReference type="ARBA" id="ARBA00022519"/>
    </source>
</evidence>
<dbReference type="InterPro" id="IPR011712">
    <property type="entry name" value="Sig_transdc_His_kin_sub3_dim/P"/>
</dbReference>
<evidence type="ECO:0000259" key="16">
    <source>
        <dbReference type="PROSITE" id="PS50109"/>
    </source>
</evidence>
<dbReference type="CDD" id="cd16917">
    <property type="entry name" value="HATPase_UhpB-NarQ-NarX-like"/>
    <property type="match status" value="1"/>
</dbReference>
<gene>
    <name evidence="18" type="ORF">SAMN02745132_02248</name>
</gene>
<dbReference type="Proteomes" id="UP000190162">
    <property type="component" value="Unassembled WGS sequence"/>
</dbReference>
<protein>
    <recommendedName>
        <fullName evidence="14">Sensor protein</fullName>
        <ecNumber evidence="14">2.7.13.3</ecNumber>
    </recommendedName>
</protein>
<dbReference type="GO" id="GO:0000155">
    <property type="term" value="F:phosphorelay sensor kinase activity"/>
    <property type="evidence" value="ECO:0007669"/>
    <property type="project" value="UniProtKB-UniRule"/>
</dbReference>
<accession>A0A1T4UQW4</accession>
<keyword evidence="4 14" id="KW-0997">Cell inner membrane</keyword>
<feature type="transmembrane region" description="Helical" evidence="15">
    <location>
        <begin position="20"/>
        <end position="42"/>
    </location>
</feature>
<evidence type="ECO:0000256" key="13">
    <source>
        <dbReference type="ARBA" id="ARBA00023136"/>
    </source>
</evidence>
<dbReference type="NCBIfam" id="NF008184">
    <property type="entry name" value="PRK10935.1"/>
    <property type="match status" value="1"/>
</dbReference>
<dbReference type="EC" id="2.7.13.3" evidence="14"/>
<dbReference type="Pfam" id="PF00672">
    <property type="entry name" value="HAMP"/>
    <property type="match status" value="1"/>
</dbReference>
<dbReference type="AlphaFoldDB" id="A0A1T4UQW4"/>
<sequence>MKGRPNLNATVKKSVTTTVARALLSILTLAVIITGFSIITLASSLNDAAAVNTSGSLRMQSYRLAYDIVTDSPRYTDHISMFEASLFSPELQLLDNLAVPEEIRVRYDLLIAQWLKLKPELEGPDRQFYLEQVGLFVNEIDRFVFALQTHSENKLQVLALVSSVGLGLILAIVIFLIHYTQKRIVSPLNQLVLASKSIQKRDFEIVLPAVRSNELGVLTESFGLMTNELKELYADLKSKIELKTRKLTKANHALNVLYDCSTQLSSSFLTRDSFKKMLATTLQIEGVQALRLSVNNPNLSEWAIETGDSTNQGWYTQPLKLDGETLGTLEWQGDIAMTDTVLLSNLASVMARGIYYNHAQKQATHLAVMEERATLARELHDSIAQSLSYLKIQTTLLKRHLKLIDNQDCDDITQEISEQLGIAYHQLRELLNAFRLSLTNSDFGLALHELVKTLQAQVAAPITLSSSIDVMSMDAQRQMHSLQIIREACSNAIKHAEASEILIECRQDKAFAYIDITDNGKGFVLTEEKPDHYGLNIMQERAQLLGGNLRIVSSPDHGCKVCLKFSLK</sequence>
<dbReference type="PIRSF" id="PIRSF003167">
    <property type="entry name" value="STHK_NarX/NarQ"/>
    <property type="match status" value="1"/>
</dbReference>
<dbReference type="Gene3D" id="3.30.565.10">
    <property type="entry name" value="Histidine kinase-like ATPase, C-terminal domain"/>
    <property type="match status" value="1"/>
</dbReference>
<feature type="transmembrane region" description="Helical" evidence="15">
    <location>
        <begin position="157"/>
        <end position="179"/>
    </location>
</feature>
<dbReference type="PANTHER" id="PTHR24421">
    <property type="entry name" value="NITRATE/NITRITE SENSOR PROTEIN NARX-RELATED"/>
    <property type="match status" value="1"/>
</dbReference>
<feature type="domain" description="Histidine kinase" evidence="16">
    <location>
        <begin position="378"/>
        <end position="568"/>
    </location>
</feature>
<evidence type="ECO:0000256" key="14">
    <source>
        <dbReference type="PIRNR" id="PIRNR003167"/>
    </source>
</evidence>
<keyword evidence="19" id="KW-1185">Reference proteome</keyword>
<proteinExistence type="predicted"/>
<dbReference type="SUPFAM" id="SSF158472">
    <property type="entry name" value="HAMP domain-like"/>
    <property type="match status" value="1"/>
</dbReference>
<evidence type="ECO:0000256" key="8">
    <source>
        <dbReference type="ARBA" id="ARBA00022741"/>
    </source>
</evidence>
<evidence type="ECO:0000256" key="3">
    <source>
        <dbReference type="ARBA" id="ARBA00022475"/>
    </source>
</evidence>
<evidence type="ECO:0000259" key="17">
    <source>
        <dbReference type="PROSITE" id="PS50885"/>
    </source>
</evidence>
<dbReference type="Gene3D" id="1.20.5.1930">
    <property type="match status" value="1"/>
</dbReference>
<dbReference type="Gene3D" id="1.20.120.960">
    <property type="entry name" value="Histidine kinase NarX, sensor domain"/>
    <property type="match status" value="1"/>
</dbReference>
<dbReference type="GO" id="GO:0005524">
    <property type="term" value="F:ATP binding"/>
    <property type="evidence" value="ECO:0007669"/>
    <property type="project" value="UniProtKB-UniRule"/>
</dbReference>
<dbReference type="PANTHER" id="PTHR24421:SF10">
    <property type="entry name" value="NITRATE_NITRITE SENSOR PROTEIN NARQ"/>
    <property type="match status" value="1"/>
</dbReference>
<dbReference type="Pfam" id="PF13675">
    <property type="entry name" value="PilJ"/>
    <property type="match status" value="1"/>
</dbReference>
<evidence type="ECO:0000256" key="6">
    <source>
        <dbReference type="ARBA" id="ARBA00022679"/>
    </source>
</evidence>
<dbReference type="InterPro" id="IPR042295">
    <property type="entry name" value="NarX-like_N_sf"/>
</dbReference>
<dbReference type="InterPro" id="IPR050482">
    <property type="entry name" value="Sensor_HK_TwoCompSys"/>
</dbReference>
<keyword evidence="3 14" id="KW-1003">Cell membrane</keyword>
<dbReference type="OrthoDB" id="9811306at2"/>
<dbReference type="SMART" id="SM00387">
    <property type="entry name" value="HATPase_c"/>
    <property type="match status" value="1"/>
</dbReference>
<evidence type="ECO:0000313" key="19">
    <source>
        <dbReference type="Proteomes" id="UP000190162"/>
    </source>
</evidence>
<evidence type="ECO:0000256" key="12">
    <source>
        <dbReference type="ARBA" id="ARBA00023012"/>
    </source>
</evidence>
<dbReference type="InterPro" id="IPR005467">
    <property type="entry name" value="His_kinase_dom"/>
</dbReference>
<evidence type="ECO:0000256" key="2">
    <source>
        <dbReference type="ARBA" id="ARBA00004429"/>
    </source>
</evidence>
<keyword evidence="8 14" id="KW-0547">Nucleotide-binding</keyword>
<comment type="catalytic activity">
    <reaction evidence="1 14">
        <text>ATP + protein L-histidine = ADP + protein N-phospho-L-histidine.</text>
        <dbReference type="EC" id="2.7.13.3"/>
    </reaction>
</comment>
<dbReference type="SMART" id="SM00304">
    <property type="entry name" value="HAMP"/>
    <property type="match status" value="1"/>
</dbReference>
<dbReference type="Pfam" id="PF02518">
    <property type="entry name" value="HATPase_c"/>
    <property type="match status" value="1"/>
</dbReference>
<dbReference type="CDD" id="cd06225">
    <property type="entry name" value="HAMP"/>
    <property type="match status" value="1"/>
</dbReference>
<evidence type="ECO:0000256" key="9">
    <source>
        <dbReference type="ARBA" id="ARBA00022777"/>
    </source>
</evidence>
<dbReference type="CDD" id="cd22899">
    <property type="entry name" value="NarQ_sensor"/>
    <property type="match status" value="1"/>
</dbReference>
<dbReference type="GO" id="GO:0046983">
    <property type="term" value="F:protein dimerization activity"/>
    <property type="evidence" value="ECO:0007669"/>
    <property type="project" value="UniProtKB-UniRule"/>
</dbReference>
<keyword evidence="13 14" id="KW-0472">Membrane</keyword>
<evidence type="ECO:0000256" key="10">
    <source>
        <dbReference type="ARBA" id="ARBA00022840"/>
    </source>
</evidence>
<evidence type="ECO:0000256" key="5">
    <source>
        <dbReference type="ARBA" id="ARBA00022553"/>
    </source>
</evidence>
<evidence type="ECO:0000256" key="11">
    <source>
        <dbReference type="ARBA" id="ARBA00022989"/>
    </source>
</evidence>
<evidence type="ECO:0000313" key="18">
    <source>
        <dbReference type="EMBL" id="SKA55008.1"/>
    </source>
</evidence>
<dbReference type="SUPFAM" id="SSF55874">
    <property type="entry name" value="ATPase domain of HSP90 chaperone/DNA topoisomerase II/histidine kinase"/>
    <property type="match status" value="1"/>
</dbReference>
<keyword evidence="12 14" id="KW-0902">Two-component regulatory system</keyword>
<dbReference type="EMBL" id="FUXU01000025">
    <property type="protein sequence ID" value="SKA55008.1"/>
    <property type="molecule type" value="Genomic_DNA"/>
</dbReference>
<name>A0A1T4UQW4_9GAMM</name>
<dbReference type="PROSITE" id="PS50109">
    <property type="entry name" value="HIS_KIN"/>
    <property type="match status" value="1"/>
</dbReference>
<keyword evidence="9 14" id="KW-0418">Kinase</keyword>
<evidence type="ECO:0000256" key="1">
    <source>
        <dbReference type="ARBA" id="ARBA00000085"/>
    </source>
</evidence>
<dbReference type="Gene3D" id="6.10.340.10">
    <property type="match status" value="1"/>
</dbReference>
<dbReference type="Pfam" id="PF07730">
    <property type="entry name" value="HisKA_3"/>
    <property type="match status" value="1"/>
</dbReference>
<organism evidence="18 19">
    <name type="scientific">Enterovibrio nigricans DSM 22720</name>
    <dbReference type="NCBI Taxonomy" id="1121868"/>
    <lineage>
        <taxon>Bacteria</taxon>
        <taxon>Pseudomonadati</taxon>
        <taxon>Pseudomonadota</taxon>
        <taxon>Gammaproteobacteria</taxon>
        <taxon>Vibrionales</taxon>
        <taxon>Vibrionaceae</taxon>
        <taxon>Enterovibrio</taxon>
    </lineage>
</organism>
<dbReference type="InterPro" id="IPR003660">
    <property type="entry name" value="HAMP_dom"/>
</dbReference>
<dbReference type="InterPro" id="IPR016380">
    <property type="entry name" value="Sig_transdc_His_kin_NarX/NarQ"/>
</dbReference>
<feature type="domain" description="HAMP" evidence="17">
    <location>
        <begin position="182"/>
        <end position="234"/>
    </location>
</feature>
<evidence type="ECO:0000256" key="7">
    <source>
        <dbReference type="ARBA" id="ARBA00022692"/>
    </source>
</evidence>
<keyword evidence="10 14" id="KW-0067">ATP-binding</keyword>
<keyword evidence="7 15" id="KW-0812">Transmembrane</keyword>
<dbReference type="InterPro" id="IPR003594">
    <property type="entry name" value="HATPase_dom"/>
</dbReference>
<dbReference type="PROSITE" id="PS50885">
    <property type="entry name" value="HAMP"/>
    <property type="match status" value="1"/>
</dbReference>
<dbReference type="InterPro" id="IPR029095">
    <property type="entry name" value="NarX-like_N"/>
</dbReference>
<dbReference type="GO" id="GO:0005886">
    <property type="term" value="C:plasma membrane"/>
    <property type="evidence" value="ECO:0007669"/>
    <property type="project" value="UniProtKB-SubCell"/>
</dbReference>
<reference evidence="19" key="1">
    <citation type="submission" date="2017-02" db="EMBL/GenBank/DDBJ databases">
        <authorList>
            <person name="Varghese N."/>
            <person name="Submissions S."/>
        </authorList>
    </citation>
    <scope>NUCLEOTIDE SEQUENCE [LARGE SCALE GENOMIC DNA]</scope>
    <source>
        <strain evidence="19">DSM 22720</strain>
    </source>
</reference>
<comment type="subcellular location">
    <subcellularLocation>
        <location evidence="2">Cell inner membrane</location>
        <topology evidence="2">Multi-pass membrane protein</topology>
    </subcellularLocation>
</comment>
<evidence type="ECO:0000256" key="15">
    <source>
        <dbReference type="SAM" id="Phobius"/>
    </source>
</evidence>